<feature type="compositionally biased region" description="Acidic residues" evidence="1">
    <location>
        <begin position="42"/>
        <end position="54"/>
    </location>
</feature>
<organism evidence="2 3">
    <name type="scientific">Brevibacterium casei</name>
    <dbReference type="NCBI Taxonomy" id="33889"/>
    <lineage>
        <taxon>Bacteria</taxon>
        <taxon>Bacillati</taxon>
        <taxon>Actinomycetota</taxon>
        <taxon>Actinomycetes</taxon>
        <taxon>Micrococcales</taxon>
        <taxon>Brevibacteriaceae</taxon>
        <taxon>Brevibacterium</taxon>
    </lineage>
</organism>
<dbReference type="AlphaFoldDB" id="A0A269Z425"/>
<feature type="region of interest" description="Disordered" evidence="1">
    <location>
        <begin position="1"/>
        <end position="60"/>
    </location>
</feature>
<evidence type="ECO:0000313" key="2">
    <source>
        <dbReference type="EMBL" id="PAK92331.1"/>
    </source>
</evidence>
<accession>A0A269Z425</accession>
<comment type="caution">
    <text evidence="2">The sequence shown here is derived from an EMBL/GenBank/DDBJ whole genome shotgun (WGS) entry which is preliminary data.</text>
</comment>
<dbReference type="Proteomes" id="UP000216867">
    <property type="component" value="Unassembled WGS sequence"/>
</dbReference>
<feature type="compositionally biased region" description="Acidic residues" evidence="1">
    <location>
        <begin position="1"/>
        <end position="16"/>
    </location>
</feature>
<protein>
    <submittedName>
        <fullName evidence="2">Uncharacterized protein</fullName>
    </submittedName>
</protein>
<gene>
    <name evidence="2" type="ORF">B8X04_17330</name>
</gene>
<dbReference type="EMBL" id="NCWY01000062">
    <property type="protein sequence ID" value="PAK92331.1"/>
    <property type="molecule type" value="Genomic_DNA"/>
</dbReference>
<dbReference type="RefSeq" id="WP_141236388.1">
    <property type="nucleotide sequence ID" value="NZ_NCWY01000062.1"/>
</dbReference>
<name>A0A269Z425_9MICO</name>
<evidence type="ECO:0000313" key="3">
    <source>
        <dbReference type="Proteomes" id="UP000216867"/>
    </source>
</evidence>
<proteinExistence type="predicted"/>
<reference evidence="2 3" key="1">
    <citation type="submission" date="2017-04" db="EMBL/GenBank/DDBJ databases">
        <title>Kefir bacterial isolates.</title>
        <authorList>
            <person name="Kim Y."/>
            <person name="Blasche S."/>
            <person name="Patil K.R."/>
        </authorList>
    </citation>
    <scope>NUCLEOTIDE SEQUENCE [LARGE SCALE GENOMIC DNA]</scope>
    <source>
        <strain evidence="2 3">OG2</strain>
    </source>
</reference>
<sequence length="76" mass="8351">VKQEDDADEAESDIESDNAQGESSNEEVIEGGAPGKAIQTEVTDEEQGSEDTQDGDERIEVRQDFMDRVKGSLIFM</sequence>
<feature type="non-terminal residue" evidence="2">
    <location>
        <position position="1"/>
    </location>
</feature>
<evidence type="ECO:0000256" key="1">
    <source>
        <dbReference type="SAM" id="MobiDB-lite"/>
    </source>
</evidence>